<evidence type="ECO:0000256" key="2">
    <source>
        <dbReference type="PROSITE-ProRule" id="PRU00169"/>
    </source>
</evidence>
<evidence type="ECO:0000259" key="4">
    <source>
        <dbReference type="PROSITE" id="PS50930"/>
    </source>
</evidence>
<evidence type="ECO:0000313" key="6">
    <source>
        <dbReference type="Proteomes" id="UP000033452"/>
    </source>
</evidence>
<protein>
    <recommendedName>
        <fullName evidence="7">DNA-binding response regulator</fullName>
    </recommendedName>
</protein>
<dbReference type="GO" id="GO:0000160">
    <property type="term" value="P:phosphorelay signal transduction system"/>
    <property type="evidence" value="ECO:0007669"/>
    <property type="project" value="UniProtKB-KW"/>
</dbReference>
<dbReference type="Gene3D" id="2.40.50.1020">
    <property type="entry name" value="LytTr DNA-binding domain"/>
    <property type="match status" value="1"/>
</dbReference>
<comment type="caution">
    <text evidence="5">The sequence shown here is derived from an EMBL/GenBank/DDBJ whole genome shotgun (WGS) entry which is preliminary data.</text>
</comment>
<dbReference type="EMBL" id="JXYA01000052">
    <property type="protein sequence ID" value="KJZ06356.1"/>
    <property type="molecule type" value="Genomic_DNA"/>
</dbReference>
<keyword evidence="2" id="KW-0597">Phosphoprotein</keyword>
<evidence type="ECO:0000313" key="5">
    <source>
        <dbReference type="EMBL" id="KJZ06356.1"/>
    </source>
</evidence>
<dbReference type="GO" id="GO:0003677">
    <property type="term" value="F:DNA binding"/>
    <property type="evidence" value="ECO:0007669"/>
    <property type="project" value="InterPro"/>
</dbReference>
<dbReference type="Proteomes" id="UP000033452">
    <property type="component" value="Unassembled WGS sequence"/>
</dbReference>
<dbReference type="SMART" id="SM00850">
    <property type="entry name" value="LytTR"/>
    <property type="match status" value="1"/>
</dbReference>
<dbReference type="SUPFAM" id="SSF52172">
    <property type="entry name" value="CheY-like"/>
    <property type="match status" value="1"/>
</dbReference>
<dbReference type="SMART" id="SM00448">
    <property type="entry name" value="REC"/>
    <property type="match status" value="1"/>
</dbReference>
<feature type="domain" description="HTH LytTR-type" evidence="4">
    <location>
        <begin position="134"/>
        <end position="224"/>
    </location>
</feature>
<dbReference type="AlphaFoldDB" id="A0A0F4QFD4"/>
<keyword evidence="6" id="KW-1185">Reference proteome</keyword>
<proteinExistence type="predicted"/>
<organism evidence="5 6">
    <name type="scientific">Pseudoalteromonas rubra</name>
    <dbReference type="NCBI Taxonomy" id="43658"/>
    <lineage>
        <taxon>Bacteria</taxon>
        <taxon>Pseudomonadati</taxon>
        <taxon>Pseudomonadota</taxon>
        <taxon>Gammaproteobacteria</taxon>
        <taxon>Alteromonadales</taxon>
        <taxon>Pseudoalteromonadaceae</taxon>
        <taxon>Pseudoalteromonas</taxon>
    </lineage>
</organism>
<name>A0A0F4QFD4_9GAMM</name>
<evidence type="ECO:0000256" key="1">
    <source>
        <dbReference type="ARBA" id="ARBA00023012"/>
    </source>
</evidence>
<dbReference type="PANTHER" id="PTHR43228:SF1">
    <property type="entry name" value="TWO-COMPONENT RESPONSE REGULATOR ARR22"/>
    <property type="match status" value="1"/>
</dbReference>
<dbReference type="OrthoDB" id="236568at2"/>
<evidence type="ECO:0000259" key="3">
    <source>
        <dbReference type="PROSITE" id="PS50110"/>
    </source>
</evidence>
<dbReference type="PATRIC" id="fig|43658.5.peg.4160"/>
<accession>A0A0F4QFD4</accession>
<dbReference type="PROSITE" id="PS50110">
    <property type="entry name" value="RESPONSE_REGULATORY"/>
    <property type="match status" value="1"/>
</dbReference>
<dbReference type="RefSeq" id="WP_046006678.1">
    <property type="nucleotide sequence ID" value="NZ_JXYA01000052.1"/>
</dbReference>
<feature type="domain" description="Response regulatory" evidence="3">
    <location>
        <begin position="2"/>
        <end position="116"/>
    </location>
</feature>
<dbReference type="Pfam" id="PF00072">
    <property type="entry name" value="Response_reg"/>
    <property type="match status" value="1"/>
</dbReference>
<dbReference type="Pfam" id="PF04397">
    <property type="entry name" value="LytTR"/>
    <property type="match status" value="1"/>
</dbReference>
<dbReference type="InterPro" id="IPR052048">
    <property type="entry name" value="ST_Response_Regulator"/>
</dbReference>
<dbReference type="Gene3D" id="3.40.50.2300">
    <property type="match status" value="1"/>
</dbReference>
<dbReference type="InterPro" id="IPR011006">
    <property type="entry name" value="CheY-like_superfamily"/>
</dbReference>
<dbReference type="PANTHER" id="PTHR43228">
    <property type="entry name" value="TWO-COMPONENT RESPONSE REGULATOR"/>
    <property type="match status" value="1"/>
</dbReference>
<dbReference type="InterPro" id="IPR001789">
    <property type="entry name" value="Sig_transdc_resp-reg_receiver"/>
</dbReference>
<keyword evidence="1" id="KW-0902">Two-component regulatory system</keyword>
<sequence length="224" mass="25389">MNYLILDDEPIARRRLRRLMSEFDHFTCVAEAADGTEALQLCALHSPDLVFLDIAMPGIDGLEVAGQLREQMPECKIVFVTAFAEHALRAFDLLAEGYLVKPIDKERLVALLEHIYGEQMQRLQYQVGHDTRWVAVSDILVARSDERYTHIYFTGGEALIDIPLKKLVAAYPRHFVQVHRNTLVKKQAVLSLESVEGSHRVRLEGFADPITVSRRAAASFKSLF</sequence>
<reference evidence="5 6" key="1">
    <citation type="journal article" date="2015" name="BMC Genomics">
        <title>Genome mining reveals unlocked bioactive potential of marine Gram-negative bacteria.</title>
        <authorList>
            <person name="Machado H."/>
            <person name="Sonnenschein E.C."/>
            <person name="Melchiorsen J."/>
            <person name="Gram L."/>
        </authorList>
    </citation>
    <scope>NUCLEOTIDE SEQUENCE [LARGE SCALE GENOMIC DNA]</scope>
    <source>
        <strain evidence="5 6">S2471</strain>
    </source>
</reference>
<feature type="modified residue" description="4-aspartylphosphate" evidence="2">
    <location>
        <position position="53"/>
    </location>
</feature>
<dbReference type="InterPro" id="IPR007492">
    <property type="entry name" value="LytTR_DNA-bd_dom"/>
</dbReference>
<gene>
    <name evidence="5" type="ORF">TW77_19675</name>
</gene>
<dbReference type="PROSITE" id="PS50930">
    <property type="entry name" value="HTH_LYTTR"/>
    <property type="match status" value="1"/>
</dbReference>
<evidence type="ECO:0008006" key="7">
    <source>
        <dbReference type="Google" id="ProtNLM"/>
    </source>
</evidence>